<keyword evidence="1" id="KW-0175">Coiled coil</keyword>
<evidence type="ECO:0000313" key="3">
    <source>
        <dbReference type="Proteomes" id="UP000219799"/>
    </source>
</evidence>
<feature type="coiled-coil region" evidence="1">
    <location>
        <begin position="114"/>
        <end position="373"/>
    </location>
</feature>
<accession>A0A1C3L3N7</accession>
<dbReference type="VEuPathDB" id="PlasmoDB:PmUG01_14083600"/>
<gene>
    <name evidence="2" type="primary">PmlGA01_140067500</name>
    <name evidence="2" type="ORF">PMLGA01_140067500</name>
</gene>
<proteinExistence type="predicted"/>
<dbReference type="Proteomes" id="UP000219799">
    <property type="component" value="Chromosome 14"/>
</dbReference>
<organism evidence="2 3">
    <name type="scientific">Plasmodium malariae</name>
    <dbReference type="NCBI Taxonomy" id="5858"/>
    <lineage>
        <taxon>Eukaryota</taxon>
        <taxon>Sar</taxon>
        <taxon>Alveolata</taxon>
        <taxon>Apicomplexa</taxon>
        <taxon>Aconoidasida</taxon>
        <taxon>Haemosporida</taxon>
        <taxon>Plasmodiidae</taxon>
        <taxon>Plasmodium</taxon>
        <taxon>Plasmodium (Plasmodium)</taxon>
    </lineage>
</organism>
<reference evidence="2 3" key="1">
    <citation type="submission" date="2016-06" db="EMBL/GenBank/DDBJ databases">
        <authorList>
            <consortium name="Pathogen Informatics"/>
        </authorList>
    </citation>
    <scope>NUCLEOTIDE SEQUENCE [LARGE SCALE GENOMIC DNA]</scope>
    <source>
        <strain evidence="2">PmlGA01</strain>
    </source>
</reference>
<dbReference type="AlphaFoldDB" id="A0A1C3L3N7"/>
<sequence>MEKSTKRNRERFGNMLKERYSNRQKENEIKLFENIKTDISMIISEHLKKRSKTEFELTTIEKKYIYLKSISEELEKLLKQGDVDVKNNEQLINNYFEYTTTNLDYIFIKYESIITDMSETNEDMKLRLKNIKEKELVDFQNSYESVKEKANKLNEMKHNIINIKNKLTELKEENEHIKNEIDLKKKEEVDIEKKYKELLLQIEEYKKEFQSVKENCNIQMNEKKQSSINLSTIEEKMGKIKTEIQKLFLEKKNVTSELSTLREDNSNILKNMFDYNTNLNVNCENLILEIKSLEKELQCMKSEKELLHERYQMLEVKLNDVTKICDEKKKEVEQMSSIVKRLSDELILEKNSLKEKEKECSCLNDEYNLLKKENLYLVEKHNSVEKELEKINNSILDYKNIFEVKKNELIDIELMKEKNEKKKFEILNFIENSEKLLLEQKNFFFKISKFLNLINLSNEECISLQNERNLQKENNSTQQNYEQVHTDFGNLCNDVKGKIILEKKLQNDINSSRRNIHKKEEEIQAFQESKKTLEQNLQNIMQKKETYEKEMENRQNNSEHKIKETTDMLKEKYEQLAESLASQLKTKHVEHNNFLKHGEKEKLEYDFQIFKSDIISSLEKERVEKKKKIIEIDMELKIYQQKYSSIKAV</sequence>
<evidence type="ECO:0000256" key="1">
    <source>
        <dbReference type="SAM" id="Coils"/>
    </source>
</evidence>
<feature type="coiled-coil region" evidence="1">
    <location>
        <begin position="502"/>
        <end position="564"/>
    </location>
</feature>
<evidence type="ECO:0000313" key="2">
    <source>
        <dbReference type="EMBL" id="SBT81174.1"/>
    </source>
</evidence>
<dbReference type="EMBL" id="LT594502">
    <property type="protein sequence ID" value="SBT81174.1"/>
    <property type="molecule type" value="Genomic_DNA"/>
</dbReference>
<name>A0A1C3L3N7_PLAMA</name>
<protein>
    <submittedName>
        <fullName evidence="2">Uncharacterized protein</fullName>
    </submittedName>
</protein>